<reference evidence="1 2" key="1">
    <citation type="submission" date="2016-05" db="EMBL/GenBank/DDBJ databases">
        <title>Draft genome sequence of a porcine commensal Rothia nasimurium.</title>
        <authorList>
            <person name="Gaiser R.A."/>
            <person name="Van Baarlen P."/>
            <person name="Wells J.M."/>
        </authorList>
    </citation>
    <scope>NUCLEOTIDE SEQUENCE [LARGE SCALE GENOMIC DNA]</scope>
    <source>
        <strain evidence="1 2">PT-32</strain>
    </source>
</reference>
<dbReference type="InterPro" id="IPR046040">
    <property type="entry name" value="DUF5998"/>
</dbReference>
<dbReference type="OrthoDB" id="3725224at2"/>
<dbReference type="Proteomes" id="UP000192359">
    <property type="component" value="Unassembled WGS sequence"/>
</dbReference>
<dbReference type="EMBL" id="LXWF01000022">
    <property type="protein sequence ID" value="ORC18830.1"/>
    <property type="molecule type" value="Genomic_DNA"/>
</dbReference>
<sequence length="197" mass="21138">MTHSATEALTDDIHQAGFYPELVLDTVEEALAGLTPTSHLVQVETHFDQNEVHRHITVLVLAESALLVAHLDDQNLDESGQQVLAHVSVETLHVSRISTLTVSYTYPQPQHYRSGSEVSEVSLLIAWTGSQRLDVQPADCPDPTCDADHGYAGLAPREDMLLRVSAPADGPVATAQARTFARALRAAHMAAMAGAGA</sequence>
<evidence type="ECO:0000313" key="2">
    <source>
        <dbReference type="Proteomes" id="UP000192359"/>
    </source>
</evidence>
<accession>A0A1Y1RPJ8</accession>
<dbReference type="RefSeq" id="WP_083091695.1">
    <property type="nucleotide sequence ID" value="NZ_LXWF01000022.1"/>
</dbReference>
<gene>
    <name evidence="1" type="ORF">A7979_02180</name>
</gene>
<proteinExistence type="predicted"/>
<keyword evidence="1" id="KW-0808">Transferase</keyword>
<evidence type="ECO:0000313" key="1">
    <source>
        <dbReference type="EMBL" id="ORC18830.1"/>
    </source>
</evidence>
<protein>
    <submittedName>
        <fullName evidence="1">Cell wall biosynthesis glycosyltransferase</fullName>
    </submittedName>
</protein>
<dbReference type="AlphaFoldDB" id="A0A1Y1RPJ8"/>
<name>A0A1Y1RPJ8_9MICC</name>
<comment type="caution">
    <text evidence="1">The sequence shown here is derived from an EMBL/GenBank/DDBJ whole genome shotgun (WGS) entry which is preliminary data.</text>
</comment>
<keyword evidence="2" id="KW-1185">Reference proteome</keyword>
<organism evidence="1 2">
    <name type="scientific">Rothia nasimurium</name>
    <dbReference type="NCBI Taxonomy" id="85336"/>
    <lineage>
        <taxon>Bacteria</taxon>
        <taxon>Bacillati</taxon>
        <taxon>Actinomycetota</taxon>
        <taxon>Actinomycetes</taxon>
        <taxon>Micrococcales</taxon>
        <taxon>Micrococcaceae</taxon>
        <taxon>Rothia</taxon>
    </lineage>
</organism>
<dbReference type="GO" id="GO:0016740">
    <property type="term" value="F:transferase activity"/>
    <property type="evidence" value="ECO:0007669"/>
    <property type="project" value="UniProtKB-KW"/>
</dbReference>
<dbReference type="Pfam" id="PF19461">
    <property type="entry name" value="DUF5998"/>
    <property type="match status" value="1"/>
</dbReference>